<name>A0AAN8UEM5_9MAGN</name>
<keyword evidence="13" id="KW-1185">Reference proteome</keyword>
<feature type="transmembrane region" description="Helical" evidence="11">
    <location>
        <begin position="54"/>
        <end position="73"/>
    </location>
</feature>
<protein>
    <submittedName>
        <fullName evidence="12">Cellulose synthase</fullName>
    </submittedName>
</protein>
<evidence type="ECO:0000256" key="7">
    <source>
        <dbReference type="ARBA" id="ARBA00023316"/>
    </source>
</evidence>
<feature type="coiled-coil region" evidence="10">
    <location>
        <begin position="190"/>
        <end position="217"/>
    </location>
</feature>
<comment type="subcellular location">
    <subcellularLocation>
        <location evidence="1">Endomembrane system</location>
        <topology evidence="1">Multi-pass membrane protein</topology>
    </subcellularLocation>
</comment>
<evidence type="ECO:0000313" key="12">
    <source>
        <dbReference type="EMBL" id="KAK6914050.1"/>
    </source>
</evidence>
<keyword evidence="10" id="KW-0175">Coiled coil</keyword>
<dbReference type="GO" id="GO:0012505">
    <property type="term" value="C:endomembrane system"/>
    <property type="evidence" value="ECO:0007669"/>
    <property type="project" value="UniProtKB-SubCell"/>
</dbReference>
<feature type="transmembrane region" description="Helical" evidence="11">
    <location>
        <begin position="548"/>
        <end position="566"/>
    </location>
</feature>
<feature type="transmembrane region" description="Helical" evidence="11">
    <location>
        <begin position="702"/>
        <end position="725"/>
    </location>
</feature>
<feature type="transmembrane region" description="Helical" evidence="11">
    <location>
        <begin position="20"/>
        <end position="38"/>
    </location>
</feature>
<reference evidence="12 13" key="1">
    <citation type="submission" date="2023-12" db="EMBL/GenBank/DDBJ databases">
        <title>A high-quality genome assembly for Dillenia turbinata (Dilleniales).</title>
        <authorList>
            <person name="Chanderbali A."/>
        </authorList>
    </citation>
    <scope>NUCLEOTIDE SEQUENCE [LARGE SCALE GENOMIC DNA]</scope>
    <source>
        <strain evidence="12">LSX21</strain>
        <tissue evidence="12">Leaf</tissue>
    </source>
</reference>
<dbReference type="PANTHER" id="PTHR13301">
    <property type="entry name" value="X-BOX TRANSCRIPTION FACTOR-RELATED"/>
    <property type="match status" value="1"/>
</dbReference>
<dbReference type="InterPro" id="IPR005150">
    <property type="entry name" value="Cellulose_synth"/>
</dbReference>
<dbReference type="GO" id="GO:0016760">
    <property type="term" value="F:cellulose synthase (UDP-forming) activity"/>
    <property type="evidence" value="ECO:0007669"/>
    <property type="project" value="InterPro"/>
</dbReference>
<feature type="binding site" evidence="8">
    <location>
        <position position="112"/>
    </location>
    <ligand>
        <name>UDP-alpha-D-glucose</name>
        <dbReference type="ChEBI" id="CHEBI:58885"/>
    </ligand>
</feature>
<feature type="transmembrane region" description="Helical" evidence="11">
    <location>
        <begin position="672"/>
        <end position="690"/>
    </location>
</feature>
<dbReference type="Proteomes" id="UP001370490">
    <property type="component" value="Unassembled WGS sequence"/>
</dbReference>
<keyword evidence="5 11" id="KW-1133">Transmembrane helix</keyword>
<feature type="binding site" evidence="9">
    <location>
        <position position="271"/>
    </location>
    <ligand>
        <name>Mn(2+)</name>
        <dbReference type="ChEBI" id="CHEBI:29035"/>
    </ligand>
</feature>
<comment type="caution">
    <text evidence="12">The sequence shown here is derived from an EMBL/GenBank/DDBJ whole genome shotgun (WGS) entry which is preliminary data.</text>
</comment>
<keyword evidence="4 11" id="KW-0812">Transmembrane</keyword>
<gene>
    <name evidence="12" type="ORF">RJ641_021371</name>
</gene>
<keyword evidence="3" id="KW-0808">Transferase</keyword>
<keyword evidence="2" id="KW-0328">Glycosyltransferase</keyword>
<dbReference type="SUPFAM" id="SSF53448">
    <property type="entry name" value="Nucleotide-diphospho-sugar transferases"/>
    <property type="match status" value="1"/>
</dbReference>
<keyword evidence="7" id="KW-0961">Cell wall biogenesis/degradation</keyword>
<feature type="transmembrane region" description="Helical" evidence="11">
    <location>
        <begin position="640"/>
        <end position="660"/>
    </location>
</feature>
<evidence type="ECO:0000313" key="13">
    <source>
        <dbReference type="Proteomes" id="UP001370490"/>
    </source>
</evidence>
<dbReference type="InterPro" id="IPR029044">
    <property type="entry name" value="Nucleotide-diphossugar_trans"/>
</dbReference>
<evidence type="ECO:0000256" key="4">
    <source>
        <dbReference type="ARBA" id="ARBA00022692"/>
    </source>
</evidence>
<dbReference type="AlphaFoldDB" id="A0AAN8UEM5"/>
<evidence type="ECO:0000256" key="11">
    <source>
        <dbReference type="SAM" id="Phobius"/>
    </source>
</evidence>
<evidence type="ECO:0000256" key="1">
    <source>
        <dbReference type="ARBA" id="ARBA00004127"/>
    </source>
</evidence>
<dbReference type="Gene3D" id="3.90.550.10">
    <property type="entry name" value="Spore Coat Polysaccharide Biosynthesis Protein SpsA, Chain A"/>
    <property type="match status" value="2"/>
</dbReference>
<keyword evidence="6 11" id="KW-0472">Membrane</keyword>
<evidence type="ECO:0000256" key="8">
    <source>
        <dbReference type="PIRSR" id="PIRSR605150-2"/>
    </source>
</evidence>
<evidence type="ECO:0000256" key="5">
    <source>
        <dbReference type="ARBA" id="ARBA00022989"/>
    </source>
</evidence>
<dbReference type="GO" id="GO:0071555">
    <property type="term" value="P:cell wall organization"/>
    <property type="evidence" value="ECO:0007669"/>
    <property type="project" value="UniProtKB-KW"/>
</dbReference>
<dbReference type="GO" id="GO:0016020">
    <property type="term" value="C:membrane"/>
    <property type="evidence" value="ECO:0007669"/>
    <property type="project" value="InterPro"/>
</dbReference>
<feature type="binding site" evidence="8">
    <location>
        <position position="141"/>
    </location>
    <ligand>
        <name>UDP-alpha-D-glucose</name>
        <dbReference type="ChEBI" id="CHEBI:58885"/>
    </ligand>
</feature>
<dbReference type="FunFam" id="3.90.550.10:FF:000194">
    <property type="entry name" value="Cellulose synthase-like protein G2 isoform A"/>
    <property type="match status" value="1"/>
</dbReference>
<dbReference type="EMBL" id="JBAMMX010000026">
    <property type="protein sequence ID" value="KAK6914050.1"/>
    <property type="molecule type" value="Genomic_DNA"/>
</dbReference>
<dbReference type="GO" id="GO:0030244">
    <property type="term" value="P:cellulose biosynthetic process"/>
    <property type="evidence" value="ECO:0007669"/>
    <property type="project" value="InterPro"/>
</dbReference>
<evidence type="ECO:0000256" key="10">
    <source>
        <dbReference type="SAM" id="Coils"/>
    </source>
</evidence>
<evidence type="ECO:0000256" key="6">
    <source>
        <dbReference type="ARBA" id="ARBA00023136"/>
    </source>
</evidence>
<evidence type="ECO:0000256" key="2">
    <source>
        <dbReference type="ARBA" id="ARBA00022676"/>
    </source>
</evidence>
<evidence type="ECO:0000256" key="9">
    <source>
        <dbReference type="PIRSR" id="PIRSR605150-3"/>
    </source>
</evidence>
<evidence type="ECO:0000256" key="3">
    <source>
        <dbReference type="ARBA" id="ARBA00022679"/>
    </source>
</evidence>
<feature type="transmembrane region" description="Helical" evidence="11">
    <location>
        <begin position="505"/>
        <end position="528"/>
    </location>
</feature>
<feature type="binding site" evidence="9">
    <location>
        <position position="295"/>
    </location>
    <ligand>
        <name>Mn(2+)</name>
        <dbReference type="ChEBI" id="CHEBI:29035"/>
    </ligand>
</feature>
<sequence length="727" mass="82612">MDSLPLQRFHVHKSAAMVNILYSLARSIAIASLIYYRVSSLFMTDQLTNDKPPLIPSLLIFAAELVFFFIWHVKMLSWCRPGYRTVFPERLPNDEKLPGIDVFIFTADPNREPTVDVMNTVISAMAMDYPPEKLHVYLSDDAGSNITPYGMREAWLFARSWLPFCKKYGNIVKTRCPKAFFSSLESGYGDDEFIQEMKKIKAKYEEFKERVNEYYAKEKSTSTRTAKDHPATIEVIGDKSATNSAVVNQVKMPLLVYVAREKRPAHPQTFKAGATNVLLRVSAVKSNSPYILMLDCDMYCNDPASARRAMCFHLDPKISPNLAFVQFPQRFHTIGKYDLYDGHMRNPHKVNYPSWDGLRGPLLSGTGFYIKRKALMGNFKDQGIHLSELKRDFGASNEFIKSLLDHDNGHGSSYNEDSSDALQQEMQLLASTTYEKNTKWGGEARFMLHCKGWVSVYCNPQTAQFLGSSPTNLNSLMIQWTRWSCGMLDFGLSRFSPLVYGPRRISILMTCAYTYVSLFPICFCVPYWCFATIPQLSFLSGISLFPKVSSYAFIIFAFLFLSHLFGHLTEVLVTGGSIQTWIYEQRLTMIKSITSLFYGSLEAIMKKIGLREANFALTNKGFDSEQLYQMGLYDFRTSNMLLVPLVSLTILNVICFLGGLARVIVAGNWEDMFGQLCLSFYILVTSYPIIEGMLVRKDEGRIPPSVALVSTWYALIFLVIGQVILMY</sequence>
<organism evidence="12 13">
    <name type="scientific">Dillenia turbinata</name>
    <dbReference type="NCBI Taxonomy" id="194707"/>
    <lineage>
        <taxon>Eukaryota</taxon>
        <taxon>Viridiplantae</taxon>
        <taxon>Streptophyta</taxon>
        <taxon>Embryophyta</taxon>
        <taxon>Tracheophyta</taxon>
        <taxon>Spermatophyta</taxon>
        <taxon>Magnoliopsida</taxon>
        <taxon>eudicotyledons</taxon>
        <taxon>Gunneridae</taxon>
        <taxon>Pentapetalae</taxon>
        <taxon>Dilleniales</taxon>
        <taxon>Dilleniaceae</taxon>
        <taxon>Dillenia</taxon>
    </lineage>
</organism>
<proteinExistence type="predicted"/>
<accession>A0AAN8UEM5</accession>
<dbReference type="Pfam" id="PF03552">
    <property type="entry name" value="Cellulose_synt"/>
    <property type="match status" value="2"/>
</dbReference>